<proteinExistence type="predicted"/>
<evidence type="ECO:0000313" key="1">
    <source>
        <dbReference type="EMBL" id="OAE30933.1"/>
    </source>
</evidence>
<evidence type="ECO:0000313" key="2">
    <source>
        <dbReference type="Proteomes" id="UP000077202"/>
    </source>
</evidence>
<organism evidence="1 2">
    <name type="scientific">Marchantia polymorpha subsp. ruderalis</name>
    <dbReference type="NCBI Taxonomy" id="1480154"/>
    <lineage>
        <taxon>Eukaryota</taxon>
        <taxon>Viridiplantae</taxon>
        <taxon>Streptophyta</taxon>
        <taxon>Embryophyta</taxon>
        <taxon>Marchantiophyta</taxon>
        <taxon>Marchantiopsida</taxon>
        <taxon>Marchantiidae</taxon>
        <taxon>Marchantiales</taxon>
        <taxon>Marchantiaceae</taxon>
        <taxon>Marchantia</taxon>
    </lineage>
</organism>
<dbReference type="Proteomes" id="UP000077202">
    <property type="component" value="Unassembled WGS sequence"/>
</dbReference>
<accession>A0A176WE68</accession>
<reference evidence="1" key="1">
    <citation type="submission" date="2016-03" db="EMBL/GenBank/DDBJ databases">
        <title>Mechanisms controlling the formation of the plant cell surface in tip-growing cells are functionally conserved among land plants.</title>
        <authorList>
            <person name="Honkanen S."/>
            <person name="Jones V.A."/>
            <person name="Morieri G."/>
            <person name="Champion C."/>
            <person name="Hetherington A.J."/>
            <person name="Kelly S."/>
            <person name="Saint-Marcoux D."/>
            <person name="Proust H."/>
            <person name="Prescott H."/>
            <person name="Dolan L."/>
        </authorList>
    </citation>
    <scope>NUCLEOTIDE SEQUENCE [LARGE SCALE GENOMIC DNA]</scope>
    <source>
        <tissue evidence="1">Whole gametophyte</tissue>
    </source>
</reference>
<sequence>MSLSLATQRNDCSNNLVAQQPLLRSLSDTCTETVSSEWQQQPLGKRRVGQRWGRDHGRRMNQKKSLSGRGWLSEFLRGSEGIPPVWSGMQCRAFPSRKGLAKEEERGCQCGGTFWCWRMEFCCQCCIYWAICEATASSAVGFCGGTEPWTIWAGFCCCWKEGSIENGRLWAREVDAFYYRVDLNHQRKKGLEKSGDDEEQMHRDPDKLIHDGRHSWGIDMLTKEKTDAEGWNPRSLRRCLLSRQFSSDPGHRDFDGCDCDFDDCDRRRRNPIPEKKAMPGREPFWARVAVERKSWECWSANARRNRSRDSSSALPNFLTRLLQVHSSPRPCHSYLQVDPLPPPPLPPSARG</sequence>
<name>A0A176WE68_MARPO</name>
<comment type="caution">
    <text evidence="1">The sequence shown here is derived from an EMBL/GenBank/DDBJ whole genome shotgun (WGS) entry which is preliminary data.</text>
</comment>
<protein>
    <submittedName>
        <fullName evidence="1">Uncharacterized protein</fullName>
    </submittedName>
</protein>
<dbReference type="AlphaFoldDB" id="A0A176WE68"/>
<keyword evidence="2" id="KW-1185">Reference proteome</keyword>
<dbReference type="EMBL" id="LVLJ01001217">
    <property type="protein sequence ID" value="OAE30933.1"/>
    <property type="molecule type" value="Genomic_DNA"/>
</dbReference>
<gene>
    <name evidence="1" type="ORF">AXG93_885s1140</name>
</gene>